<protein>
    <submittedName>
        <fullName evidence="2">GNAT family N-acetyltransferase</fullName>
    </submittedName>
</protein>
<dbReference type="InterPro" id="IPR016181">
    <property type="entry name" value="Acyl_CoA_acyltransferase"/>
</dbReference>
<dbReference type="SUPFAM" id="SSF55729">
    <property type="entry name" value="Acyl-CoA N-acyltransferases (Nat)"/>
    <property type="match status" value="1"/>
</dbReference>
<sequence>MPAHASSVPVFCVEVNSVRGGAGGSCAHGPVVQFPPGVALIYSMLVLSFSQGDCLGSKVVCNARTLSEAEVLRDKDSLRNRTGLRNDGRWLSSECLIMRGPFGPLMHIGRILSMSSSRAITLRSPSEDDVDVLFQIASDMTTWEERTEATPAPLNRDTFKARLARDDAQESGKSVRFVIDVDGVAVGSVSLFDFDELARHAEAGIALLPEARGKGIGTAAISQIVEFAFVRCNLRRVHLQVIESNVGAIRVYEKAGFMIVGRQRQHAWVRGKYEDIIVMGILRSA</sequence>
<evidence type="ECO:0000259" key="1">
    <source>
        <dbReference type="PROSITE" id="PS51186"/>
    </source>
</evidence>
<keyword evidence="2" id="KW-0808">Transferase</keyword>
<dbReference type="PANTHER" id="PTHR43415">
    <property type="entry name" value="SPERMIDINE N(1)-ACETYLTRANSFERASE"/>
    <property type="match status" value="1"/>
</dbReference>
<comment type="caution">
    <text evidence="2">The sequence shown here is derived from an EMBL/GenBank/DDBJ whole genome shotgun (WGS) entry which is preliminary data.</text>
</comment>
<organism evidence="2 3">
    <name type="scientific">Paeniglutamicibacter gangotriensis</name>
    <dbReference type="NCBI Taxonomy" id="254787"/>
    <lineage>
        <taxon>Bacteria</taxon>
        <taxon>Bacillati</taxon>
        <taxon>Actinomycetota</taxon>
        <taxon>Actinomycetes</taxon>
        <taxon>Micrococcales</taxon>
        <taxon>Micrococcaceae</taxon>
        <taxon>Paeniglutamicibacter</taxon>
    </lineage>
</organism>
<dbReference type="PROSITE" id="PS51186">
    <property type="entry name" value="GNAT"/>
    <property type="match status" value="1"/>
</dbReference>
<dbReference type="Proteomes" id="UP000323856">
    <property type="component" value="Unassembled WGS sequence"/>
</dbReference>
<dbReference type="PANTHER" id="PTHR43415:SF3">
    <property type="entry name" value="GNAT-FAMILY ACETYLTRANSFERASE"/>
    <property type="match status" value="1"/>
</dbReference>
<evidence type="ECO:0000313" key="3">
    <source>
        <dbReference type="Proteomes" id="UP000323856"/>
    </source>
</evidence>
<dbReference type="GO" id="GO:0016747">
    <property type="term" value="F:acyltransferase activity, transferring groups other than amino-acyl groups"/>
    <property type="evidence" value="ECO:0007669"/>
    <property type="project" value="InterPro"/>
</dbReference>
<evidence type="ECO:0000313" key="2">
    <source>
        <dbReference type="EMBL" id="KAA0978665.1"/>
    </source>
</evidence>
<dbReference type="AlphaFoldDB" id="A0A5B0EKH5"/>
<dbReference type="Gene3D" id="3.40.630.30">
    <property type="match status" value="1"/>
</dbReference>
<reference evidence="2 3" key="1">
    <citation type="submission" date="2019-07" db="EMBL/GenBank/DDBJ databases">
        <title>Analysis of the biochemical properties, biological activity and biotechnological potential of siderophores and biosurfactants produced by Antarctic psychrotolerant bacteria.</title>
        <authorList>
            <person name="Styczynski M."/>
            <person name="Krucon T."/>
            <person name="Decewicz P."/>
            <person name="Dziewit L."/>
        </authorList>
    </citation>
    <scope>NUCLEOTIDE SEQUENCE [LARGE SCALE GENOMIC DNA]</scope>
    <source>
        <strain evidence="2 3">ANT_H27</strain>
    </source>
</reference>
<name>A0A5B0EKH5_9MICC</name>
<accession>A0A5B0EKH5</accession>
<dbReference type="InterPro" id="IPR000182">
    <property type="entry name" value="GNAT_dom"/>
</dbReference>
<dbReference type="OrthoDB" id="9814648at2"/>
<gene>
    <name evidence="2" type="ORF">FQ154_05405</name>
</gene>
<dbReference type="Pfam" id="PF13302">
    <property type="entry name" value="Acetyltransf_3"/>
    <property type="match status" value="1"/>
</dbReference>
<dbReference type="EMBL" id="VOBL01000004">
    <property type="protein sequence ID" value="KAA0978665.1"/>
    <property type="molecule type" value="Genomic_DNA"/>
</dbReference>
<feature type="domain" description="N-acetyltransferase" evidence="1">
    <location>
        <begin position="120"/>
        <end position="284"/>
    </location>
</feature>
<dbReference type="CDD" id="cd04301">
    <property type="entry name" value="NAT_SF"/>
    <property type="match status" value="1"/>
</dbReference>
<proteinExistence type="predicted"/>